<feature type="region of interest" description="Disordered" evidence="3">
    <location>
        <begin position="154"/>
        <end position="216"/>
    </location>
</feature>
<dbReference type="Proteomes" id="UP000019375">
    <property type="component" value="Unassembled WGS sequence"/>
</dbReference>
<feature type="compositionally biased region" description="Basic and acidic residues" evidence="3">
    <location>
        <begin position="161"/>
        <end position="170"/>
    </location>
</feature>
<dbReference type="Pfam" id="PF08232">
    <property type="entry name" value="Striatin"/>
    <property type="match status" value="1"/>
</dbReference>
<name>A0A8J2TBS5_ZYGB2</name>
<dbReference type="InterPro" id="IPR051488">
    <property type="entry name" value="WD_repeat_striatin"/>
</dbReference>
<evidence type="ECO:0000313" key="5">
    <source>
        <dbReference type="EMBL" id="CDF92031.1"/>
    </source>
</evidence>
<evidence type="ECO:0000313" key="6">
    <source>
        <dbReference type="Proteomes" id="UP000019375"/>
    </source>
</evidence>
<dbReference type="InterPro" id="IPR013258">
    <property type="entry name" value="Striatin_N"/>
</dbReference>
<keyword evidence="6" id="KW-1185">Reference proteome</keyword>
<dbReference type="PANTHER" id="PTHR15653">
    <property type="entry name" value="STRIATIN"/>
    <property type="match status" value="1"/>
</dbReference>
<dbReference type="InterPro" id="IPR036322">
    <property type="entry name" value="WD40_repeat_dom_sf"/>
</dbReference>
<evidence type="ECO:0000256" key="3">
    <source>
        <dbReference type="SAM" id="MobiDB-lite"/>
    </source>
</evidence>
<keyword evidence="1 2" id="KW-0175">Coiled coil</keyword>
<gene>
    <name evidence="5" type="ORF">BN860_00562g</name>
</gene>
<evidence type="ECO:0000259" key="4">
    <source>
        <dbReference type="Pfam" id="PF08232"/>
    </source>
</evidence>
<dbReference type="OrthoDB" id="727118at2759"/>
<dbReference type="SUPFAM" id="SSF50978">
    <property type="entry name" value="WD40 repeat-like"/>
    <property type="match status" value="1"/>
</dbReference>
<dbReference type="PANTHER" id="PTHR15653:SF0">
    <property type="entry name" value="CONNECTOR OF KINASE TO AP-1, ISOFORM E"/>
    <property type="match status" value="1"/>
</dbReference>
<reference evidence="6" key="1">
    <citation type="journal article" date="2013" name="Genome Announc.">
        <title>Genome sequence of the food spoilage yeast Zygosaccharomyces bailii CLIB 213(T).</title>
        <authorList>
            <person name="Galeote V."/>
            <person name="Bigey F."/>
            <person name="Devillers H."/>
            <person name="Neuveglise C."/>
            <person name="Dequin S."/>
        </authorList>
    </citation>
    <scope>NUCLEOTIDE SEQUENCE [LARGE SCALE GENOMIC DNA]</scope>
    <source>
        <strain evidence="6">CLIB 213 / ATCC 58445 / CBS 680 / CCRC 21525 / NBRC 1098 / NCYC 1416 / NRRL Y-2227</strain>
    </source>
</reference>
<feature type="compositionally biased region" description="Basic and acidic residues" evidence="3">
    <location>
        <begin position="203"/>
        <end position="214"/>
    </location>
</feature>
<evidence type="ECO:0000256" key="1">
    <source>
        <dbReference type="ARBA" id="ARBA00023054"/>
    </source>
</evidence>
<protein>
    <submittedName>
        <fullName evidence="5">ZYBA0S18-00562g1_1</fullName>
    </submittedName>
</protein>
<organism evidence="5 6">
    <name type="scientific">Zygosaccharomyces bailii (strain CLIB 213 / ATCC 58445 / CBS 680 / BCRC 21525 / NBRC 1098 / NCYC 1416 / NRRL Y-2227)</name>
    <dbReference type="NCBI Taxonomy" id="1333698"/>
    <lineage>
        <taxon>Eukaryota</taxon>
        <taxon>Fungi</taxon>
        <taxon>Dikarya</taxon>
        <taxon>Ascomycota</taxon>
        <taxon>Saccharomycotina</taxon>
        <taxon>Saccharomycetes</taxon>
        <taxon>Saccharomycetales</taxon>
        <taxon>Saccharomycetaceae</taxon>
        <taxon>Zygosaccharomyces</taxon>
    </lineage>
</organism>
<evidence type="ECO:0000256" key="2">
    <source>
        <dbReference type="SAM" id="Coils"/>
    </source>
</evidence>
<accession>A0A8J2TBS5</accession>
<feature type="coiled-coil region" evidence="2">
    <location>
        <begin position="28"/>
        <end position="55"/>
    </location>
</feature>
<dbReference type="AlphaFoldDB" id="A0A8J2TBS5"/>
<feature type="domain" description="Striatin N-terminal" evidence="4">
    <location>
        <begin position="9"/>
        <end position="52"/>
    </location>
</feature>
<dbReference type="EMBL" id="HG316471">
    <property type="protein sequence ID" value="CDF92031.1"/>
    <property type="molecule type" value="Genomic_DNA"/>
</dbReference>
<sequence>MNNQLPMYTLPGIMHYLQTEFTKNERDRISWELERSEMKARIAQLEGENRDLRYRLMKVDPSVEPEILKPLDKSNASPLIKSKAAVQENVKEIIYLFKSPTAVKQMECLNEKKDPVHELEKLGMNQLGNDCTQSFDDDQEGHKIFEEHQVGALQDALHQQDAAREPDNKSDAGTVVADSGSENEESSAQGPRRHRSSSLFTSEKIKPSHLKKDESQEEAVSLVQGSVDRSAIIKLKVFQNQVLTYSRTGELNLRSINQSLNWEKPPCRTFEGLASELLDIFWLDIEQFLTLDSEGIKLWHTTVESAPVVQLNIFGENLPFKEVRAWDFRNSWLLLALDGKMYLKEILISTDLPKLSVGKSYYFNTNKQILDAKFGITEKSLIALNQDPNELVIYSFQGKQLQKVDIKKFLPSPNALNSGALLLLNKKSSKLLVLVQDLILLYSFDQKKFVLEQNLKTKPSSLIFNYFKDTVVFAYEDGNIELRCVNDFDSIIKKYNHVTDESALDENTQSLLDSGLKPMDKNPIVVDTTAINNRYVIISADNSGRMRLNEIPELEENGNNHEAGST</sequence>
<dbReference type="Gene3D" id="1.20.5.300">
    <property type="match status" value="1"/>
</dbReference>
<proteinExistence type="predicted"/>